<accession>A0A8H9MYB7</accession>
<dbReference type="PROSITE" id="PS51702">
    <property type="entry name" value="HTH_MU"/>
    <property type="match status" value="1"/>
</dbReference>
<sequence length="176" mass="20130">MNKDNENKDIHNTDACNSKTDKASFCDDDQRMVWYIASEVAGHGEFPTSSRWTREHLVKLAEGKEHLKRKRKGTKATEYHISLLPYDVRKSLLGADAECVAEPKTEYGSSPARELPPVDRELLEMSIEAIELLCEKKRIRMSPKKKAKIITLVYMISLEDKKINESVCYELLELAS</sequence>
<dbReference type="AlphaFoldDB" id="A0A8H9MYB7"/>
<dbReference type="EMBL" id="DACQKT010000082">
    <property type="protein sequence ID" value="HAS6680572.1"/>
    <property type="molecule type" value="Genomic_DNA"/>
</dbReference>
<dbReference type="InterPro" id="IPR036388">
    <property type="entry name" value="WH-like_DNA-bd_sf"/>
</dbReference>
<dbReference type="GO" id="GO:0003677">
    <property type="term" value="F:DNA binding"/>
    <property type="evidence" value="ECO:0007669"/>
    <property type="project" value="InterPro"/>
</dbReference>
<gene>
    <name evidence="2" type="ORF">I7278_17450</name>
    <name evidence="3" type="ORF">I7278_27840</name>
</gene>
<comment type="caution">
    <text evidence="3">The sequence shown here is derived from an EMBL/GenBank/DDBJ whole genome shotgun (WGS) entry which is preliminary data.</text>
</comment>
<name>A0A8H9MYB7_VIBPH</name>
<evidence type="ECO:0000259" key="1">
    <source>
        <dbReference type="PROSITE" id="PS51702"/>
    </source>
</evidence>
<dbReference type="SUPFAM" id="SSF46955">
    <property type="entry name" value="Putative DNA-binding domain"/>
    <property type="match status" value="1"/>
</dbReference>
<dbReference type="Proteomes" id="UP000856022">
    <property type="component" value="Unassembled WGS sequence"/>
</dbReference>
<dbReference type="EMBL" id="DACQKT010000009">
    <property type="protein sequence ID" value="HAS6678592.1"/>
    <property type="molecule type" value="Genomic_DNA"/>
</dbReference>
<protein>
    <recommendedName>
        <fullName evidence="1">HTH Mu-type domain-containing protein</fullName>
    </recommendedName>
</protein>
<evidence type="ECO:0000313" key="3">
    <source>
        <dbReference type="EMBL" id="HAS6680572.1"/>
    </source>
</evidence>
<evidence type="ECO:0000313" key="2">
    <source>
        <dbReference type="EMBL" id="HAS6678592.1"/>
    </source>
</evidence>
<organism evidence="3">
    <name type="scientific">Vibrio parahaemolyticus</name>
    <dbReference type="NCBI Taxonomy" id="670"/>
    <lineage>
        <taxon>Bacteria</taxon>
        <taxon>Pseudomonadati</taxon>
        <taxon>Pseudomonadota</taxon>
        <taxon>Gammaproteobacteria</taxon>
        <taxon>Vibrionales</taxon>
        <taxon>Vibrionaceae</taxon>
        <taxon>Vibrio</taxon>
    </lineage>
</organism>
<feature type="domain" description="HTH Mu-type" evidence="1">
    <location>
        <begin position="31"/>
        <end position="100"/>
    </location>
</feature>
<proteinExistence type="predicted"/>
<dbReference type="Gene3D" id="1.10.10.10">
    <property type="entry name" value="Winged helix-like DNA-binding domain superfamily/Winged helix DNA-binding domain"/>
    <property type="match status" value="1"/>
</dbReference>
<dbReference type="InterPro" id="IPR003314">
    <property type="entry name" value="Mu-type_HTH"/>
</dbReference>
<dbReference type="InterPro" id="IPR009061">
    <property type="entry name" value="DNA-bd_dom_put_sf"/>
</dbReference>
<reference evidence="3" key="2">
    <citation type="submission" date="2019-12" db="EMBL/GenBank/DDBJ databases">
        <authorList>
            <consortium name="NCBI Pathogen Detection Project"/>
        </authorList>
    </citation>
    <scope>NUCLEOTIDE SEQUENCE</scope>
    <source>
        <strain evidence="3">1930</strain>
    </source>
</reference>
<reference evidence="3" key="1">
    <citation type="journal article" date="2018" name="Genome Biol.">
        <title>SKESA: strategic k-mer extension for scrupulous assemblies.</title>
        <authorList>
            <person name="Souvorov A."/>
            <person name="Agarwala R."/>
            <person name="Lipman D.J."/>
        </authorList>
    </citation>
    <scope>NUCLEOTIDE SEQUENCE</scope>
    <source>
        <strain evidence="3">1930</strain>
    </source>
</reference>